<protein>
    <submittedName>
        <fullName evidence="1">Uncharacterized protein</fullName>
    </submittedName>
</protein>
<name>V6Z1E6_STRAG</name>
<accession>V6Z1E6</accession>
<dbReference type="AlphaFoldDB" id="V6Z1E6"/>
<sequence>MIHFCLKIPMDLLTNGHHQGKAYYAKDYIEKYEDIPILKRSWESLKNTQ</sequence>
<dbReference type="EMBL" id="ANQC01000076">
    <property type="protein sequence ID" value="ESV54568.1"/>
    <property type="molecule type" value="Genomic_DNA"/>
</dbReference>
<organism evidence="1 2">
    <name type="scientific">Streptococcus agalactiae LMG 14747</name>
    <dbReference type="NCBI Taxonomy" id="1154860"/>
    <lineage>
        <taxon>Bacteria</taxon>
        <taxon>Bacillati</taxon>
        <taxon>Bacillota</taxon>
        <taxon>Bacilli</taxon>
        <taxon>Lactobacillales</taxon>
        <taxon>Streptococcaceae</taxon>
        <taxon>Streptococcus</taxon>
    </lineage>
</organism>
<reference evidence="1 2" key="1">
    <citation type="submission" date="2013-05" db="EMBL/GenBank/DDBJ databases">
        <authorList>
            <person name="Richards V.P."/>
            <person name="Durkin S.A.S."/>
            <person name="Kim M."/>
            <person name="Pavinski Bitar P.D."/>
            <person name="Stanhope M.J."/>
            <person name="Town C.D."/>
            <person name="Venter J.C."/>
        </authorList>
    </citation>
    <scope>NUCLEOTIDE SEQUENCE [LARGE SCALE GENOMIC DNA]</scope>
    <source>
        <strain evidence="1 2">LMG 14747</strain>
    </source>
</reference>
<comment type="caution">
    <text evidence="1">The sequence shown here is derived from an EMBL/GenBank/DDBJ whole genome shotgun (WGS) entry which is preliminary data.</text>
</comment>
<dbReference type="Proteomes" id="UP000018482">
    <property type="component" value="Unassembled WGS sequence"/>
</dbReference>
<evidence type="ECO:0000313" key="2">
    <source>
        <dbReference type="Proteomes" id="UP000018482"/>
    </source>
</evidence>
<proteinExistence type="predicted"/>
<evidence type="ECO:0000313" key="1">
    <source>
        <dbReference type="EMBL" id="ESV54568.1"/>
    </source>
</evidence>
<gene>
    <name evidence="1" type="ORF">SAG0136_04785</name>
</gene>